<dbReference type="EMBL" id="MU266485">
    <property type="protein sequence ID" value="KAH7922418.1"/>
    <property type="molecule type" value="Genomic_DNA"/>
</dbReference>
<reference evidence="1" key="1">
    <citation type="journal article" date="2021" name="New Phytol.">
        <title>Evolutionary innovations through gain and loss of genes in the ectomycorrhizal Boletales.</title>
        <authorList>
            <person name="Wu G."/>
            <person name="Miyauchi S."/>
            <person name="Morin E."/>
            <person name="Kuo A."/>
            <person name="Drula E."/>
            <person name="Varga T."/>
            <person name="Kohler A."/>
            <person name="Feng B."/>
            <person name="Cao Y."/>
            <person name="Lipzen A."/>
            <person name="Daum C."/>
            <person name="Hundley H."/>
            <person name="Pangilinan J."/>
            <person name="Johnson J."/>
            <person name="Barry K."/>
            <person name="LaButti K."/>
            <person name="Ng V."/>
            <person name="Ahrendt S."/>
            <person name="Min B."/>
            <person name="Choi I.G."/>
            <person name="Park H."/>
            <person name="Plett J.M."/>
            <person name="Magnuson J."/>
            <person name="Spatafora J.W."/>
            <person name="Nagy L.G."/>
            <person name="Henrissat B."/>
            <person name="Grigoriev I.V."/>
            <person name="Yang Z.L."/>
            <person name="Xu J."/>
            <person name="Martin F.M."/>
        </authorList>
    </citation>
    <scope>NUCLEOTIDE SEQUENCE</scope>
    <source>
        <strain evidence="1">KUC20120723A-06</strain>
    </source>
</reference>
<gene>
    <name evidence="1" type="ORF">BV22DRAFT_1048897</name>
</gene>
<dbReference type="Proteomes" id="UP000790709">
    <property type="component" value="Unassembled WGS sequence"/>
</dbReference>
<evidence type="ECO:0000313" key="2">
    <source>
        <dbReference type="Proteomes" id="UP000790709"/>
    </source>
</evidence>
<accession>A0ACB8BBT1</accession>
<name>A0ACB8BBT1_9AGAM</name>
<sequence>MTSMVTPLLLSYFRRDQYTAAAFAAAGLYDHVLTFVQEIDLVWTRYLGDSLLVYKKSETVPDSLSLQSQILINLWLLTTSGRHNLHDQVWPNYVVRCLRNIVIMQMRVYAMYMRSKKVLVILLLCFLAEFTAALVILSMNFGIGSLSDAQQFMFLNFHVCYDNGTNDFSAAAFIPFLCFETLLFCLAAQVAFKHLREMKTILGEWRVHSMLSILARDSLWTNLFGSYMELVSVPFIDLVTVTTSSRLILSIRQRRYLDSGWQVDNDRIGGGAEARHQWTKVVVLRGSTGDGFDGARAINESPCGIQRATYLDIRRLSRGSCGVATGERETTKSSSRRYDVGCSKGMGKFRLGPSSPLVTLVVLARPTRLSHGLALLSINSQCDIVEHPYHLDITTKRQDNSERTSPRWRQPKPLVTFALTFWIGVWMKAYHGASLPAL</sequence>
<comment type="caution">
    <text evidence="1">The sequence shown here is derived from an EMBL/GenBank/DDBJ whole genome shotgun (WGS) entry which is preliminary data.</text>
</comment>
<protein>
    <submittedName>
        <fullName evidence="1">Uncharacterized protein</fullName>
    </submittedName>
</protein>
<evidence type="ECO:0000313" key="1">
    <source>
        <dbReference type="EMBL" id="KAH7922418.1"/>
    </source>
</evidence>
<organism evidence="1 2">
    <name type="scientific">Leucogyrophana mollusca</name>
    <dbReference type="NCBI Taxonomy" id="85980"/>
    <lineage>
        <taxon>Eukaryota</taxon>
        <taxon>Fungi</taxon>
        <taxon>Dikarya</taxon>
        <taxon>Basidiomycota</taxon>
        <taxon>Agaricomycotina</taxon>
        <taxon>Agaricomycetes</taxon>
        <taxon>Agaricomycetidae</taxon>
        <taxon>Boletales</taxon>
        <taxon>Boletales incertae sedis</taxon>
        <taxon>Leucogyrophana</taxon>
    </lineage>
</organism>
<keyword evidence="2" id="KW-1185">Reference proteome</keyword>
<proteinExistence type="predicted"/>